<dbReference type="OrthoDB" id="5781391at2759"/>
<accession>A0A6V7TKN3</accession>
<proteinExistence type="predicted"/>
<feature type="region of interest" description="Disordered" evidence="1">
    <location>
        <begin position="1"/>
        <end position="42"/>
    </location>
</feature>
<feature type="compositionally biased region" description="Low complexity" evidence="1">
    <location>
        <begin position="7"/>
        <end position="42"/>
    </location>
</feature>
<feature type="compositionally biased region" description="Low complexity" evidence="1">
    <location>
        <begin position="219"/>
        <end position="229"/>
    </location>
</feature>
<reference evidence="2 3" key="1">
    <citation type="submission" date="2020-08" db="EMBL/GenBank/DDBJ databases">
        <authorList>
            <person name="Koutsovoulos G."/>
            <person name="Danchin GJ E."/>
        </authorList>
    </citation>
    <scope>NUCLEOTIDE SEQUENCE [LARGE SCALE GENOMIC DNA]</scope>
</reference>
<protein>
    <submittedName>
        <fullName evidence="2">Uncharacterized protein</fullName>
    </submittedName>
</protein>
<name>A0A6V7TKN3_MELEN</name>
<sequence length="508" mass="54445">MAATTANNTINLSSNSHHSTSSPSRPLIPTSTSSSRRGISSPPSLLNARLFARFSTSAIYGNHQQNQEQKMAELRAAYASPQIQNPLTNGSLTTRNGRNGGRPSRASLPMAALTLSNDVVEVAQNGKCNGGVVEPATPTKTGLLLLQHSKGTALSTTSLLPTNTGSRRGSAVANCLPTPSIMELAAAAGLLSLSPSDLVFESSVLGIAYYDFVLSVSEVSGGNNSSNKSTKTKEETKILTTNPSISSDSSSSSSHTLIQRQIGSPKAKICKHGSEPSPSRGFDKSSLFFKKFWKTTTEEKPEPIPQRKCSSPPPTTTILEQETLQRNNSNAYSNCNYRLFLAKLDTHTNVEWFESVVVPGDLLERNLIPVNELSLLTMGILVWRSRLANSRLLCLANGQLGEDSTTALEALKRAAAKYRCNHHVLTIGQRRQSASSTHSSCSSSSFRSSSSSGSNGQSSQQDAGMKLRVLMCQSRSELPELPSQALRDAKFLLAPSSNPLLCLCFPLT</sequence>
<dbReference type="AlphaFoldDB" id="A0A6V7TKN3"/>
<feature type="compositionally biased region" description="Polar residues" evidence="1">
    <location>
        <begin position="81"/>
        <end position="97"/>
    </location>
</feature>
<organism evidence="2 3">
    <name type="scientific">Meloidogyne enterolobii</name>
    <name type="common">Root-knot nematode worm</name>
    <name type="synonym">Meloidogyne mayaguensis</name>
    <dbReference type="NCBI Taxonomy" id="390850"/>
    <lineage>
        <taxon>Eukaryota</taxon>
        <taxon>Metazoa</taxon>
        <taxon>Ecdysozoa</taxon>
        <taxon>Nematoda</taxon>
        <taxon>Chromadorea</taxon>
        <taxon>Rhabditida</taxon>
        <taxon>Tylenchina</taxon>
        <taxon>Tylenchomorpha</taxon>
        <taxon>Tylenchoidea</taxon>
        <taxon>Meloidogynidae</taxon>
        <taxon>Meloidogyninae</taxon>
        <taxon>Meloidogyne</taxon>
    </lineage>
</organism>
<evidence type="ECO:0000313" key="2">
    <source>
        <dbReference type="EMBL" id="CAD2124548.1"/>
    </source>
</evidence>
<feature type="region of interest" description="Disordered" evidence="1">
    <location>
        <begin position="264"/>
        <end position="283"/>
    </location>
</feature>
<gene>
    <name evidence="2" type="ORF">MENT_LOCUS815</name>
</gene>
<dbReference type="EMBL" id="CAJEWN010000003">
    <property type="protein sequence ID" value="CAD2124548.1"/>
    <property type="molecule type" value="Genomic_DNA"/>
</dbReference>
<feature type="region of interest" description="Disordered" evidence="1">
    <location>
        <begin position="81"/>
        <end position="105"/>
    </location>
</feature>
<feature type="compositionally biased region" description="Low complexity" evidence="1">
    <location>
        <begin position="244"/>
        <end position="254"/>
    </location>
</feature>
<evidence type="ECO:0000256" key="1">
    <source>
        <dbReference type="SAM" id="MobiDB-lite"/>
    </source>
</evidence>
<dbReference type="Proteomes" id="UP000580250">
    <property type="component" value="Unassembled WGS sequence"/>
</dbReference>
<evidence type="ECO:0000313" key="3">
    <source>
        <dbReference type="Proteomes" id="UP000580250"/>
    </source>
</evidence>
<feature type="region of interest" description="Disordered" evidence="1">
    <location>
        <begin position="429"/>
        <end position="461"/>
    </location>
</feature>
<comment type="caution">
    <text evidence="2">The sequence shown here is derived from an EMBL/GenBank/DDBJ whole genome shotgun (WGS) entry which is preliminary data.</text>
</comment>
<feature type="region of interest" description="Disordered" evidence="1">
    <location>
        <begin position="219"/>
        <end position="258"/>
    </location>
</feature>